<feature type="transmembrane region" description="Helical" evidence="10">
    <location>
        <begin position="249"/>
        <end position="270"/>
    </location>
</feature>
<feature type="domain" description="Potassium channel" evidence="11">
    <location>
        <begin position="79"/>
        <end position="153"/>
    </location>
</feature>
<dbReference type="PANTHER" id="PTHR11003">
    <property type="entry name" value="POTASSIUM CHANNEL, SUBFAMILY K"/>
    <property type="match status" value="1"/>
</dbReference>
<name>A0A5N6RVZ8_9ROSI</name>
<feature type="transmembrane region" description="Helical" evidence="10">
    <location>
        <begin position="71"/>
        <end position="89"/>
    </location>
</feature>
<dbReference type="GO" id="GO:0022841">
    <property type="term" value="F:potassium ion leak channel activity"/>
    <property type="evidence" value="ECO:0007669"/>
    <property type="project" value="TreeGrafter"/>
</dbReference>
<dbReference type="InterPro" id="IPR013099">
    <property type="entry name" value="K_chnl_dom"/>
</dbReference>
<evidence type="ECO:0000256" key="2">
    <source>
        <dbReference type="ARBA" id="ARBA00010159"/>
    </source>
</evidence>
<feature type="transmembrane region" description="Helical" evidence="10">
    <location>
        <begin position="129"/>
        <end position="146"/>
    </location>
</feature>
<evidence type="ECO:0000313" key="12">
    <source>
        <dbReference type="EMBL" id="KAE8125393.1"/>
    </source>
</evidence>
<gene>
    <name evidence="12" type="ORF">FH972_020205</name>
</gene>
<feature type="transmembrane region" description="Helical" evidence="10">
    <location>
        <begin position="195"/>
        <end position="215"/>
    </location>
</feature>
<reference evidence="12 13" key="1">
    <citation type="submission" date="2019-06" db="EMBL/GenBank/DDBJ databases">
        <title>A chromosomal-level reference genome of Carpinus fangiana (Coryloideae, Betulaceae).</title>
        <authorList>
            <person name="Yang X."/>
            <person name="Wang Z."/>
            <person name="Zhang L."/>
            <person name="Hao G."/>
            <person name="Liu J."/>
            <person name="Yang Y."/>
        </authorList>
    </citation>
    <scope>NUCLEOTIDE SEQUENCE [LARGE SCALE GENOMIC DNA]</scope>
    <source>
        <strain evidence="12">Cfa_2016G</strain>
        <tissue evidence="12">Leaf</tissue>
    </source>
</reference>
<evidence type="ECO:0000256" key="3">
    <source>
        <dbReference type="ARBA" id="ARBA00022448"/>
    </source>
</evidence>
<feature type="region of interest" description="Disordered" evidence="9">
    <location>
        <begin position="339"/>
        <end position="359"/>
    </location>
</feature>
<dbReference type="SUPFAM" id="SSF81324">
    <property type="entry name" value="Voltage-gated potassium channels"/>
    <property type="match status" value="2"/>
</dbReference>
<keyword evidence="6" id="KW-0406">Ion transport</keyword>
<feature type="domain" description="Potassium channel" evidence="11">
    <location>
        <begin position="204"/>
        <end position="265"/>
    </location>
</feature>
<keyword evidence="4 10" id="KW-0812">Transmembrane</keyword>
<dbReference type="PANTHER" id="PTHR11003:SF271">
    <property type="entry name" value="TWO-PORE POTASSIUM CHANNEL 1-LIKE"/>
    <property type="match status" value="1"/>
</dbReference>
<dbReference type="GO" id="GO:0015271">
    <property type="term" value="F:outward rectifier potassium channel activity"/>
    <property type="evidence" value="ECO:0007669"/>
    <property type="project" value="TreeGrafter"/>
</dbReference>
<evidence type="ECO:0000256" key="8">
    <source>
        <dbReference type="ARBA" id="ARBA00023303"/>
    </source>
</evidence>
<evidence type="ECO:0000256" key="9">
    <source>
        <dbReference type="SAM" id="MobiDB-lite"/>
    </source>
</evidence>
<dbReference type="GO" id="GO:0009705">
    <property type="term" value="C:plant-type vacuole membrane"/>
    <property type="evidence" value="ECO:0007669"/>
    <property type="project" value="TreeGrafter"/>
</dbReference>
<keyword evidence="13" id="KW-1185">Reference proteome</keyword>
<evidence type="ECO:0000256" key="10">
    <source>
        <dbReference type="SAM" id="Phobius"/>
    </source>
</evidence>
<evidence type="ECO:0000313" key="13">
    <source>
        <dbReference type="Proteomes" id="UP000327013"/>
    </source>
</evidence>
<evidence type="ECO:0000256" key="6">
    <source>
        <dbReference type="ARBA" id="ARBA00023065"/>
    </source>
</evidence>
<comment type="subcellular location">
    <subcellularLocation>
        <location evidence="1">Membrane</location>
        <topology evidence="1">Multi-pass membrane protein</topology>
    </subcellularLocation>
</comment>
<keyword evidence="8" id="KW-0407">Ion channel</keyword>
<keyword evidence="5 10" id="KW-1133">Transmembrane helix</keyword>
<evidence type="ECO:0000259" key="11">
    <source>
        <dbReference type="Pfam" id="PF07885"/>
    </source>
</evidence>
<keyword evidence="7 10" id="KW-0472">Membrane</keyword>
<accession>A0A5N6RVZ8</accession>
<proteinExistence type="inferred from homology"/>
<dbReference type="GO" id="GO:0005886">
    <property type="term" value="C:plasma membrane"/>
    <property type="evidence" value="ECO:0007669"/>
    <property type="project" value="TreeGrafter"/>
</dbReference>
<dbReference type="Pfam" id="PF07885">
    <property type="entry name" value="Ion_trans_2"/>
    <property type="match status" value="2"/>
</dbReference>
<evidence type="ECO:0000256" key="4">
    <source>
        <dbReference type="ARBA" id="ARBA00022692"/>
    </source>
</evidence>
<sequence>MACNASEENVLSGVVEPTPQESKTSALKRRIYGCFKGAPLAVSVPAEAKGSSPTPLFGSISVKLHPNIKQVGMFVGIYISVVSMCFYILRKQFKGSSTNKLVDSVYYCISTLTTVGYGDLAPHTTLTKFLSSIFAFAAMGLVGLVLNKTGDYFLEKQETMFLKAMHMHKKIGPDEFEKEFDTITSKDRRLALTNFLKLIITISGLVVFGLLHLAVVDEFDFIDAIYWISVTITTLGYEDESFKHTKGRIFAVFWMLSSTVSLAQCFLQVIELKFQCRQRAFVKRFLAQRMTNLDLEAADPDDDGIVEAADFILSKLKEMGKISQEDISLVLKEFEDLDQSESLSAADPKAPEPSPTEKK</sequence>
<dbReference type="EMBL" id="CM017328">
    <property type="protein sequence ID" value="KAE8125393.1"/>
    <property type="molecule type" value="Genomic_DNA"/>
</dbReference>
<dbReference type="InterPro" id="IPR003280">
    <property type="entry name" value="2pore_dom_K_chnl"/>
</dbReference>
<comment type="similarity">
    <text evidence="2">Belongs to the two pore domain potassium channel (TC 1.A.1.7) family.</text>
</comment>
<evidence type="ECO:0000256" key="1">
    <source>
        <dbReference type="ARBA" id="ARBA00004141"/>
    </source>
</evidence>
<dbReference type="OrthoDB" id="415460at2759"/>
<dbReference type="GO" id="GO:0030322">
    <property type="term" value="P:stabilization of membrane potential"/>
    <property type="evidence" value="ECO:0007669"/>
    <property type="project" value="TreeGrafter"/>
</dbReference>
<evidence type="ECO:0000256" key="7">
    <source>
        <dbReference type="ARBA" id="ARBA00023136"/>
    </source>
</evidence>
<keyword evidence="3" id="KW-0813">Transport</keyword>
<organism evidence="12 13">
    <name type="scientific">Carpinus fangiana</name>
    <dbReference type="NCBI Taxonomy" id="176857"/>
    <lineage>
        <taxon>Eukaryota</taxon>
        <taxon>Viridiplantae</taxon>
        <taxon>Streptophyta</taxon>
        <taxon>Embryophyta</taxon>
        <taxon>Tracheophyta</taxon>
        <taxon>Spermatophyta</taxon>
        <taxon>Magnoliopsida</taxon>
        <taxon>eudicotyledons</taxon>
        <taxon>Gunneridae</taxon>
        <taxon>Pentapetalae</taxon>
        <taxon>rosids</taxon>
        <taxon>fabids</taxon>
        <taxon>Fagales</taxon>
        <taxon>Betulaceae</taxon>
        <taxon>Carpinus</taxon>
    </lineage>
</organism>
<evidence type="ECO:0000256" key="5">
    <source>
        <dbReference type="ARBA" id="ARBA00022989"/>
    </source>
</evidence>
<dbReference type="Proteomes" id="UP000327013">
    <property type="component" value="Chromosome 8"/>
</dbReference>
<protein>
    <recommendedName>
        <fullName evidence="11">Potassium channel domain-containing protein</fullName>
    </recommendedName>
</protein>
<dbReference type="AlphaFoldDB" id="A0A5N6RVZ8"/>
<dbReference type="Gene3D" id="1.10.287.70">
    <property type="match status" value="2"/>
</dbReference>